<dbReference type="EMBL" id="CYPR01000205">
    <property type="protein sequence ID" value="CUH40365.1"/>
    <property type="molecule type" value="Genomic_DNA"/>
</dbReference>
<sequence length="819" mass="83315">MAEKRVSVRLAAVGRRQVRAELEGVGEAGSRGFGRLSREMEAANARLAAFSRRVRVAAAAAVAAATAAGVAMIRSGLQTVDAQAKLAQSLGTTVASIQTLERAGELAGVSMSGIEQATKDLTRRLSQAAAGTGPAADALDRLGLSANDLIALPLDQRVGAINAAIESFVPAAERAAVAGQLFGEEGSIAMSRIDTATLRQATEDVLAFGVVVSEQDADQIERTNDAISRLGLIWRGLSNQLAVAAAPALEAVADAMAAVASRTGPLGIAIRGLFDNIGRLTTYAATFAAFLAGRWVAGMAAAALSVRGLATALVVLRGALIRTGIGALIVGAGELVYQFTCLVSGAGGFGDAMSLLKDLAVEVWERIKMGAAAAGAAATAMFFDLKADAASGMQSAIESVVGFGNTAANTFEGAYEAIKAIWGLLPAAIGDLAFQAANSLVDGVQAMLNGVVSRINGFIGGINQGLEALGSERRISLVPDLDLGEIKNRFEGAATAATTAAQTAFDRAFEDNPLTTPDLGLTDAATRALESANLYRGAARDLAEGARAPLESWQALRDAVRGTDEDGADVLADATGAAERLETVPGDAGRAATGAGAAAGAAAAAAEPATEAAVTGWQAVTAALSDYASKARDIGGDIGQSLVGAFQSAENAVGQFVRTGKLNFRDLVTPLLADLAQLAARRFILGPIGNALSGVFSGAGVRGAYAAPLGPRSPLTYANDLHAGGMVGSAGPSRLVPAMAFAAAPRMHSGGMAGLRHDEVPAILQRGERVLSRREAQSYGAGGGVNVTIMARDAESFRQSRTQVAADIARAVSLGRRGM</sequence>
<gene>
    <name evidence="2" type="ORF">JSE7799_03097</name>
</gene>
<evidence type="ECO:0000313" key="2">
    <source>
        <dbReference type="EMBL" id="CUH40365.1"/>
    </source>
</evidence>
<dbReference type="OrthoDB" id="7311517at2"/>
<dbReference type="Proteomes" id="UP000049455">
    <property type="component" value="Unassembled WGS sequence"/>
</dbReference>
<dbReference type="InterPro" id="IPR006431">
    <property type="entry name" value="Phage_tape_meas_C"/>
</dbReference>
<evidence type="ECO:0000259" key="1">
    <source>
        <dbReference type="Pfam" id="PF09718"/>
    </source>
</evidence>
<accession>A0A0M7BG49</accession>
<name>A0A0M7BG49_9RHOB</name>
<evidence type="ECO:0000313" key="3">
    <source>
        <dbReference type="Proteomes" id="UP000049455"/>
    </source>
</evidence>
<dbReference type="Pfam" id="PF09718">
    <property type="entry name" value="Tape_meas_lam_C"/>
    <property type="match status" value="1"/>
</dbReference>
<reference evidence="2 3" key="1">
    <citation type="submission" date="2015-09" db="EMBL/GenBank/DDBJ databases">
        <authorList>
            <person name="Jackson K.R."/>
            <person name="Lunt B.L."/>
            <person name="Fisher J.N.B."/>
            <person name="Gardner A.V."/>
            <person name="Bailey M.E."/>
            <person name="Deus L.M."/>
            <person name="Earl A.S."/>
            <person name="Gibby P.D."/>
            <person name="Hartmann K.A."/>
            <person name="Liu J.E."/>
            <person name="Manci A.M."/>
            <person name="Nielsen D.A."/>
            <person name="Solomon M.B."/>
            <person name="Breakwell D.P."/>
            <person name="Burnett S.H."/>
            <person name="Grose J.H."/>
        </authorList>
    </citation>
    <scope>NUCLEOTIDE SEQUENCE [LARGE SCALE GENOMIC DNA]</scope>
    <source>
        <strain evidence="2 3">CECT 7799</strain>
    </source>
</reference>
<keyword evidence="3" id="KW-1185">Reference proteome</keyword>
<proteinExistence type="predicted"/>
<dbReference type="STRING" id="313367.JSE7799_03097"/>
<dbReference type="AlphaFoldDB" id="A0A0M7BG49"/>
<protein>
    <submittedName>
        <fullName evidence="2">Phage tail tape measure protein, lambda family</fullName>
    </submittedName>
</protein>
<feature type="domain" description="Bacteriophage tail tape measure C-terminal" evidence="1">
    <location>
        <begin position="616"/>
        <end position="689"/>
    </location>
</feature>
<dbReference type="RefSeq" id="WP_055664423.1">
    <property type="nucleotide sequence ID" value="NZ_CYPR01000205.1"/>
</dbReference>
<organism evidence="2 3">
    <name type="scientific">Jannaschia seosinensis</name>
    <dbReference type="NCBI Taxonomy" id="313367"/>
    <lineage>
        <taxon>Bacteria</taxon>
        <taxon>Pseudomonadati</taxon>
        <taxon>Pseudomonadota</taxon>
        <taxon>Alphaproteobacteria</taxon>
        <taxon>Rhodobacterales</taxon>
        <taxon>Roseobacteraceae</taxon>
        <taxon>Jannaschia</taxon>
    </lineage>
</organism>